<reference evidence="2 3" key="1">
    <citation type="journal article" date="2017" name="Front. Microbiol.">
        <title>Labilibaculum manganireducens gen. nov., sp. nov. and Labilibaculum filiforme sp. nov., Novel Bacteroidetes Isolated from Subsurface Sediments of the Baltic Sea.</title>
        <authorList>
            <person name="Vandieken V."/>
            <person name="Marshall I.P."/>
            <person name="Niemann H."/>
            <person name="Engelen B."/>
            <person name="Cypionka H."/>
        </authorList>
    </citation>
    <scope>NUCLEOTIDE SEQUENCE [LARGE SCALE GENOMIC DNA]</scope>
    <source>
        <strain evidence="2 3">59.16B</strain>
    </source>
</reference>
<feature type="domain" description="Type 9 secretion system plug protein N-terminal" evidence="1">
    <location>
        <begin position="40"/>
        <end position="164"/>
    </location>
</feature>
<name>A0A2N3I5M2_9BACT</name>
<dbReference type="Proteomes" id="UP000233535">
    <property type="component" value="Unassembled WGS sequence"/>
</dbReference>
<sequence length="429" mass="50757">MPKNFIIFISLVFLSIPRISLAYNAVPESVYFNEIKKESIHTVQMYPINWELTEAIIELNGDNQLLFSFDEIGEDIQDYSYKIIHCSSNWQNSGLSEFDFIDGFAENQIQDYEHSFNTNVDFIHYSLKIPNNDIQLKLSGNYILEVYEDFDPEKVIIRQRFMLLDSRVEIAGEVKHPIAIDLRETHQEVDFSILHPSFTIDNPHADLKVVLTQNGRLDGSEKNLKPIFIRKNELVFDYEIENIFPGGNEFRNFDLKSMRYQTRYIKEIWKENENTNVLLTNEDNRHFKQYIYEQDLNGHYLIAVQERDEAATEADYCYITFCLPFDNEIKHGDLYVYGGFCNWTCSDKNKMEYDFSTGTYRKTIFLKQGYYNYQYALLENGKDTPDLTYIEGTHWETENNYLIYVYYHDIALNYDRLIGYQTINSTAKF</sequence>
<gene>
    <name evidence="2" type="ORF">BZG02_00980</name>
</gene>
<dbReference type="RefSeq" id="WP_101259541.1">
    <property type="nucleotide sequence ID" value="NZ_MVDD01000001.1"/>
</dbReference>
<organism evidence="2 3">
    <name type="scientific">Labilibaculum filiforme</name>
    <dbReference type="NCBI Taxonomy" id="1940526"/>
    <lineage>
        <taxon>Bacteria</taxon>
        <taxon>Pseudomonadati</taxon>
        <taxon>Bacteroidota</taxon>
        <taxon>Bacteroidia</taxon>
        <taxon>Marinilabiliales</taxon>
        <taxon>Marinifilaceae</taxon>
        <taxon>Labilibaculum</taxon>
    </lineage>
</organism>
<accession>A0A2N3I5M2</accession>
<dbReference type="InterPro" id="IPR013783">
    <property type="entry name" value="Ig-like_fold"/>
</dbReference>
<evidence type="ECO:0000313" key="2">
    <source>
        <dbReference type="EMBL" id="PKQ65609.1"/>
    </source>
</evidence>
<keyword evidence="3" id="KW-1185">Reference proteome</keyword>
<evidence type="ECO:0000313" key="3">
    <source>
        <dbReference type="Proteomes" id="UP000233535"/>
    </source>
</evidence>
<dbReference type="Gene3D" id="2.60.40.10">
    <property type="entry name" value="Immunoglobulins"/>
    <property type="match status" value="1"/>
</dbReference>
<dbReference type="SUPFAM" id="SSF81296">
    <property type="entry name" value="E set domains"/>
    <property type="match status" value="1"/>
</dbReference>
<dbReference type="AlphaFoldDB" id="A0A2N3I5M2"/>
<dbReference type="InterPro" id="IPR014756">
    <property type="entry name" value="Ig_E-set"/>
</dbReference>
<proteinExistence type="predicted"/>
<dbReference type="EMBL" id="MVDD01000001">
    <property type="protein sequence ID" value="PKQ65609.1"/>
    <property type="molecule type" value="Genomic_DNA"/>
</dbReference>
<evidence type="ECO:0000259" key="1">
    <source>
        <dbReference type="Pfam" id="PF17116"/>
    </source>
</evidence>
<dbReference type="OrthoDB" id="1522602at2"/>
<comment type="caution">
    <text evidence="2">The sequence shown here is derived from an EMBL/GenBank/DDBJ whole genome shotgun (WGS) entry which is preliminary data.</text>
</comment>
<protein>
    <recommendedName>
        <fullName evidence="1">Type 9 secretion system plug protein N-terminal domain-containing protein</fullName>
    </recommendedName>
</protein>
<dbReference type="Pfam" id="PF17116">
    <property type="entry name" value="T9SS_plug_1st"/>
    <property type="match status" value="1"/>
</dbReference>
<dbReference type="InterPro" id="IPR031345">
    <property type="entry name" value="T9SS_Plug_N"/>
</dbReference>